<evidence type="ECO:0000256" key="5">
    <source>
        <dbReference type="PIRNR" id="PIRNR000477"/>
    </source>
</evidence>
<organism evidence="8 9">
    <name type="scientific">Aminithiophilus ramosus</name>
    <dbReference type="NCBI Taxonomy" id="3029084"/>
    <lineage>
        <taxon>Bacteria</taxon>
        <taxon>Thermotogati</taxon>
        <taxon>Synergistota</taxon>
        <taxon>Synergistia</taxon>
        <taxon>Synergistales</taxon>
        <taxon>Aminithiophilaceae</taxon>
        <taxon>Aminithiophilus</taxon>
    </lineage>
</organism>
<feature type="binding site" evidence="6">
    <location>
        <position position="193"/>
    </location>
    <ligand>
        <name>a purine D-ribonucleoside</name>
        <dbReference type="ChEBI" id="CHEBI:142355"/>
    </ligand>
</feature>
<evidence type="ECO:0000259" key="7">
    <source>
        <dbReference type="Pfam" id="PF01048"/>
    </source>
</evidence>
<comment type="pathway">
    <text evidence="1 5">Purine metabolism; purine nucleoside salvage.</text>
</comment>
<dbReference type="Proteomes" id="UP000671879">
    <property type="component" value="Chromosome"/>
</dbReference>
<accession>A0A9Q7A4H9</accession>
<feature type="binding site" evidence="6">
    <location>
        <position position="235"/>
    </location>
    <ligand>
        <name>a purine D-ribonucleoside</name>
        <dbReference type="ChEBI" id="CHEBI:142355"/>
    </ligand>
</feature>
<dbReference type="PIRSF" id="PIRSF000477">
    <property type="entry name" value="PurNPase"/>
    <property type="match status" value="1"/>
</dbReference>
<dbReference type="InterPro" id="IPR000845">
    <property type="entry name" value="Nucleoside_phosphorylase_d"/>
</dbReference>
<dbReference type="PANTHER" id="PTHR11904">
    <property type="entry name" value="METHYLTHIOADENOSINE/PURINE NUCLEOSIDE PHOSPHORYLASE"/>
    <property type="match status" value="1"/>
</dbReference>
<dbReference type="AlphaFoldDB" id="A0A9Q7A4H9"/>
<dbReference type="EC" id="2.4.2.1" evidence="5"/>
<dbReference type="NCBIfam" id="TIGR01697">
    <property type="entry name" value="PNPH-PUNA-XAPA"/>
    <property type="match status" value="1"/>
</dbReference>
<comment type="similarity">
    <text evidence="2 5">Belongs to the PNP/MTAP phosphorylase family.</text>
</comment>
<protein>
    <recommendedName>
        <fullName evidence="5">Purine nucleoside phosphorylase</fullName>
        <ecNumber evidence="5">2.4.2.1</ecNumber>
    </recommendedName>
    <alternativeName>
        <fullName evidence="5">Inosine-guanosine phosphorylase</fullName>
    </alternativeName>
</protein>
<evidence type="ECO:0000256" key="3">
    <source>
        <dbReference type="ARBA" id="ARBA00022676"/>
    </source>
</evidence>
<feature type="binding site" evidence="6">
    <location>
        <position position="61"/>
    </location>
    <ligand>
        <name>phosphate</name>
        <dbReference type="ChEBI" id="CHEBI:43474"/>
    </ligand>
</feature>
<dbReference type="Pfam" id="PF01048">
    <property type="entry name" value="PNP_UDP_1"/>
    <property type="match status" value="1"/>
</dbReference>
<evidence type="ECO:0000313" key="8">
    <source>
        <dbReference type="EMBL" id="QTX31231.1"/>
    </source>
</evidence>
<dbReference type="EMBL" id="CP072943">
    <property type="protein sequence ID" value="QTX31231.1"/>
    <property type="molecule type" value="Genomic_DNA"/>
</dbReference>
<comment type="function">
    <text evidence="5">The purine nucleoside phosphorylases catalyze the phosphorolytic breakdown of the N-glycosidic bond in the beta-(deoxy)ribonucleoside molecules, with the formation of the corresponding free purine bases and pentose-1-phosphate.</text>
</comment>
<dbReference type="NCBIfam" id="TIGR01700">
    <property type="entry name" value="PNPH"/>
    <property type="match status" value="1"/>
</dbReference>
<dbReference type="InterPro" id="IPR035994">
    <property type="entry name" value="Nucleoside_phosphorylase_sf"/>
</dbReference>
<reference evidence="9" key="1">
    <citation type="submission" date="2021-04" db="EMBL/GenBank/DDBJ databases">
        <title>A novel Synergistetes isolate from a pyrite-forming mixed culture.</title>
        <authorList>
            <person name="Bunk B."/>
            <person name="Sproer C."/>
            <person name="Spring S."/>
            <person name="Pester M."/>
        </authorList>
    </citation>
    <scope>NUCLEOTIDE SEQUENCE [LARGE SCALE GENOMIC DNA]</scope>
    <source>
        <strain evidence="9">J.5.4.2-T.3.5.2</strain>
    </source>
</reference>
<feature type="binding site" evidence="6">
    <location>
        <position position="113"/>
    </location>
    <ligand>
        <name>phosphate</name>
        <dbReference type="ChEBI" id="CHEBI:43474"/>
    </ligand>
</feature>
<name>A0A9Q7A4H9_9BACT</name>
<dbReference type="NCBIfam" id="NF006054">
    <property type="entry name" value="PRK08202.1"/>
    <property type="match status" value="1"/>
</dbReference>
<evidence type="ECO:0000313" key="9">
    <source>
        <dbReference type="Proteomes" id="UP000671879"/>
    </source>
</evidence>
<dbReference type="KEGG" id="aram:KAR29_07410"/>
<dbReference type="InterPro" id="IPR011268">
    <property type="entry name" value="Purine_phosphorylase"/>
</dbReference>
<dbReference type="GO" id="GO:0005737">
    <property type="term" value="C:cytoplasm"/>
    <property type="evidence" value="ECO:0007669"/>
    <property type="project" value="TreeGrafter"/>
</dbReference>
<keyword evidence="4 5" id="KW-0808">Transferase</keyword>
<evidence type="ECO:0000256" key="2">
    <source>
        <dbReference type="ARBA" id="ARBA00006751"/>
    </source>
</evidence>
<dbReference type="Gene3D" id="3.40.50.1580">
    <property type="entry name" value="Nucleoside phosphorylase domain"/>
    <property type="match status" value="1"/>
</dbReference>
<feature type="binding site" evidence="6">
    <location>
        <position position="212"/>
    </location>
    <ligand>
        <name>phosphate</name>
        <dbReference type="ChEBI" id="CHEBI:43474"/>
    </ligand>
</feature>
<sequence>MCGVEEVKKARAELARKIPFVPRVAVVLGSGLGSFADAIEEPVVVPYEEIPFWPRSTAPGHAGRIVAGRLRGVPIVAMQGRVHLYEGYSPQEVVFPVRVFAAMGVKIYLATNASGGINPSYRPGDLVLIEDHINFMGVNPLTGPNEESWGVRFPDMTEAYSERLIQRADKVASDGGIWIKRGVYVAFHGPSFETPAEIRMARAMGGDLAGMSTVPEVIAANHLGLEVLALSCVANFAAGMTKNRLTHEEVLSEMDKASGKLARLLSDLIAALGSDV</sequence>
<evidence type="ECO:0000256" key="4">
    <source>
        <dbReference type="ARBA" id="ARBA00022679"/>
    </source>
</evidence>
<feature type="binding site" evidence="6">
    <location>
        <begin position="81"/>
        <end position="83"/>
    </location>
    <ligand>
        <name>phosphate</name>
        <dbReference type="ChEBI" id="CHEBI:43474"/>
    </ligand>
</feature>
<evidence type="ECO:0000256" key="1">
    <source>
        <dbReference type="ARBA" id="ARBA00005058"/>
    </source>
</evidence>
<dbReference type="GO" id="GO:0009116">
    <property type="term" value="P:nucleoside metabolic process"/>
    <property type="evidence" value="ECO:0007669"/>
    <property type="project" value="InterPro"/>
</dbReference>
<keyword evidence="9" id="KW-1185">Reference proteome</keyword>
<dbReference type="GO" id="GO:0004731">
    <property type="term" value="F:purine-nucleoside phosphorylase activity"/>
    <property type="evidence" value="ECO:0007669"/>
    <property type="project" value="UniProtKB-EC"/>
</dbReference>
<evidence type="ECO:0000256" key="6">
    <source>
        <dbReference type="PIRSR" id="PIRSR000477-2"/>
    </source>
</evidence>
<dbReference type="SUPFAM" id="SSF53167">
    <property type="entry name" value="Purine and uridine phosphorylases"/>
    <property type="match status" value="1"/>
</dbReference>
<gene>
    <name evidence="8" type="ORF">KAR29_07410</name>
</gene>
<feature type="binding site" evidence="6">
    <location>
        <position position="30"/>
    </location>
    <ligand>
        <name>phosphate</name>
        <dbReference type="ChEBI" id="CHEBI:43474"/>
    </ligand>
</feature>
<feature type="domain" description="Nucleoside phosphorylase" evidence="7">
    <location>
        <begin position="23"/>
        <end position="270"/>
    </location>
</feature>
<dbReference type="RefSeq" id="WP_274372376.1">
    <property type="nucleotide sequence ID" value="NZ_CP072943.1"/>
</dbReference>
<dbReference type="CDD" id="cd09009">
    <property type="entry name" value="PNP-EcPNPII_like"/>
    <property type="match status" value="1"/>
</dbReference>
<dbReference type="PANTHER" id="PTHR11904:SF9">
    <property type="entry name" value="PURINE NUCLEOSIDE PHOSPHORYLASE-RELATED"/>
    <property type="match status" value="1"/>
</dbReference>
<keyword evidence="3 5" id="KW-0328">Glycosyltransferase</keyword>
<dbReference type="InterPro" id="IPR011270">
    <property type="entry name" value="Pur_Nuc_Pase_Ino/Guo-sp"/>
</dbReference>
<proteinExistence type="inferred from homology"/>